<protein>
    <recommendedName>
        <fullName evidence="4">Arrestin C-terminal-like domain-containing protein</fullName>
    </recommendedName>
</protein>
<dbReference type="PANTHER" id="PTHR11188">
    <property type="entry name" value="ARRESTIN DOMAIN CONTAINING PROTEIN"/>
    <property type="match status" value="1"/>
</dbReference>
<accession>A0ABM1YUZ1</accession>
<dbReference type="InterPro" id="IPR050357">
    <property type="entry name" value="Arrestin_domain-protein"/>
</dbReference>
<evidence type="ECO:0000256" key="1">
    <source>
        <dbReference type="ARBA" id="ARBA00005298"/>
    </source>
</evidence>
<feature type="domain" description="Arrestin C-terminal-like" evidence="4">
    <location>
        <begin position="174"/>
        <end position="305"/>
    </location>
</feature>
<dbReference type="InterPro" id="IPR011021">
    <property type="entry name" value="Arrestin-like_N"/>
</dbReference>
<reference evidence="5" key="2">
    <citation type="submission" date="2025-05" db="UniProtKB">
        <authorList>
            <consortium name="EnsemblMetazoa"/>
        </authorList>
    </citation>
    <scope>IDENTIFICATION</scope>
    <source>
        <strain evidence="5">Foshan</strain>
    </source>
</reference>
<keyword evidence="2" id="KW-0716">Sensory transduction</keyword>
<dbReference type="GeneID" id="109426285"/>
<name>A0ABM1YUZ1_AEDAL</name>
<evidence type="ECO:0000256" key="2">
    <source>
        <dbReference type="ARBA" id="ARBA00022606"/>
    </source>
</evidence>
<dbReference type="InterPro" id="IPR011022">
    <property type="entry name" value="Arrestin_C-like"/>
</dbReference>
<dbReference type="EnsemblMetazoa" id="AALFPA23_012359.R17708">
    <property type="protein sequence ID" value="AALFPA23_012359.P17708"/>
    <property type="gene ID" value="AALFPA23_012359"/>
</dbReference>
<evidence type="ECO:0000256" key="3">
    <source>
        <dbReference type="SAM" id="MobiDB-lite"/>
    </source>
</evidence>
<reference evidence="6" key="1">
    <citation type="journal article" date="2015" name="Proc. Natl. Acad. Sci. U.S.A.">
        <title>Genome sequence of the Asian Tiger mosquito, Aedes albopictus, reveals insights into its biology, genetics, and evolution.</title>
        <authorList>
            <person name="Chen X.G."/>
            <person name="Jiang X."/>
            <person name="Gu J."/>
            <person name="Xu M."/>
            <person name="Wu Y."/>
            <person name="Deng Y."/>
            <person name="Zhang C."/>
            <person name="Bonizzoni M."/>
            <person name="Dermauw W."/>
            <person name="Vontas J."/>
            <person name="Armbruster P."/>
            <person name="Huang X."/>
            <person name="Yang Y."/>
            <person name="Zhang H."/>
            <person name="He W."/>
            <person name="Peng H."/>
            <person name="Liu Y."/>
            <person name="Wu K."/>
            <person name="Chen J."/>
            <person name="Lirakis M."/>
            <person name="Topalis P."/>
            <person name="Van Leeuwen T."/>
            <person name="Hall A.B."/>
            <person name="Jiang X."/>
            <person name="Thorpe C."/>
            <person name="Mueller R.L."/>
            <person name="Sun C."/>
            <person name="Waterhouse R.M."/>
            <person name="Yan G."/>
            <person name="Tu Z.J."/>
            <person name="Fang X."/>
            <person name="James A.A."/>
        </authorList>
    </citation>
    <scope>NUCLEOTIDE SEQUENCE [LARGE SCALE GENOMIC DNA]</scope>
    <source>
        <strain evidence="6">Foshan</strain>
    </source>
</reference>
<dbReference type="Pfam" id="PF02752">
    <property type="entry name" value="Arrestin_C"/>
    <property type="match status" value="1"/>
</dbReference>
<keyword evidence="6" id="KW-1185">Reference proteome</keyword>
<dbReference type="InterPro" id="IPR014752">
    <property type="entry name" value="Arrestin-like_C"/>
</dbReference>
<proteinExistence type="inferred from homology"/>
<dbReference type="SMART" id="SM01017">
    <property type="entry name" value="Arrestin_C"/>
    <property type="match status" value="1"/>
</dbReference>
<feature type="compositionally biased region" description="Gly residues" evidence="3">
    <location>
        <begin position="383"/>
        <end position="392"/>
    </location>
</feature>
<dbReference type="Gene3D" id="2.60.40.640">
    <property type="match status" value="2"/>
</dbReference>
<organism evidence="5 6">
    <name type="scientific">Aedes albopictus</name>
    <name type="common">Asian tiger mosquito</name>
    <name type="synonym">Stegomyia albopicta</name>
    <dbReference type="NCBI Taxonomy" id="7160"/>
    <lineage>
        <taxon>Eukaryota</taxon>
        <taxon>Metazoa</taxon>
        <taxon>Ecdysozoa</taxon>
        <taxon>Arthropoda</taxon>
        <taxon>Hexapoda</taxon>
        <taxon>Insecta</taxon>
        <taxon>Pterygota</taxon>
        <taxon>Neoptera</taxon>
        <taxon>Endopterygota</taxon>
        <taxon>Diptera</taxon>
        <taxon>Nematocera</taxon>
        <taxon>Culicoidea</taxon>
        <taxon>Culicidae</taxon>
        <taxon>Culicinae</taxon>
        <taxon>Aedini</taxon>
        <taxon>Aedes</taxon>
        <taxon>Stegomyia</taxon>
    </lineage>
</organism>
<dbReference type="Proteomes" id="UP000069940">
    <property type="component" value="Unassembled WGS sequence"/>
</dbReference>
<dbReference type="SUPFAM" id="SSF81296">
    <property type="entry name" value="E set domains"/>
    <property type="match status" value="2"/>
</dbReference>
<evidence type="ECO:0000259" key="4">
    <source>
        <dbReference type="SMART" id="SM01017"/>
    </source>
</evidence>
<dbReference type="InterPro" id="IPR014756">
    <property type="entry name" value="Ig_E-set"/>
</dbReference>
<feature type="region of interest" description="Disordered" evidence="3">
    <location>
        <begin position="382"/>
        <end position="413"/>
    </location>
</feature>
<dbReference type="RefSeq" id="XP_019557298.3">
    <property type="nucleotide sequence ID" value="XM_019701753.3"/>
</dbReference>
<dbReference type="PANTHER" id="PTHR11188:SF167">
    <property type="entry name" value="ARRESTIN C-TERMINAL-LIKE DOMAIN-CONTAINING PROTEIN-RELATED"/>
    <property type="match status" value="1"/>
</dbReference>
<sequence length="413" mass="45910">MSINCDIKFDENPHGVYLPGQTLSGNVDLRLDEPVEIRGIALQIKGIAEVNWSETTGDGSSRQVIYYHGRQDYMNSTTYLAGNKDGAMLQLLPGTHSFQFLFDLPENLVTSVEAKHGHIRYTVKVILERSWKVDHSYKVAFTVLRHVNLIEENFAVRLPSKMAKVKTFCCGPCVSAPILMTAETPVSGYVPGQTIAVRIEVDNQSHKNVYEIATKLLREVSYISQTPFTKVKSKLTIVAEVRCKGVPKHKKDIYVQNLYIPPLPPTNRTCQVLTVNYIVEVEGKISGPSTNPRIHIPIMLGTIPLTNDAIPTFDKEPNMTSAIVVQPVASTSSASTHFIPADLPPPSYEEAIHANRANIQEEGETNEIGCKDFTPRYIIYRFGGNGSSEGPGGPKPEQADMDEEVVLRRKNYR</sequence>
<evidence type="ECO:0000313" key="6">
    <source>
        <dbReference type="Proteomes" id="UP000069940"/>
    </source>
</evidence>
<evidence type="ECO:0000313" key="5">
    <source>
        <dbReference type="EnsemblMetazoa" id="AALFPA23_012359.P17708"/>
    </source>
</evidence>
<dbReference type="Pfam" id="PF00339">
    <property type="entry name" value="Arrestin_N"/>
    <property type="match status" value="1"/>
</dbReference>
<comment type="similarity">
    <text evidence="1">Belongs to the arrestin family.</text>
</comment>